<proteinExistence type="predicted"/>
<evidence type="ECO:0000313" key="2">
    <source>
        <dbReference type="EMBL" id="RHC51873.1"/>
    </source>
</evidence>
<dbReference type="Pfam" id="PF02037">
    <property type="entry name" value="SAP"/>
    <property type="match status" value="1"/>
</dbReference>
<dbReference type="InterPro" id="IPR006528">
    <property type="entry name" value="Phage_head_morphogenesis_dom"/>
</dbReference>
<dbReference type="SUPFAM" id="SSF68906">
    <property type="entry name" value="SAP domain"/>
    <property type="match status" value="1"/>
</dbReference>
<evidence type="ECO:0000313" key="3">
    <source>
        <dbReference type="Proteomes" id="UP000283975"/>
    </source>
</evidence>
<comment type="caution">
    <text evidence="2">The sequence shown here is derived from an EMBL/GenBank/DDBJ whole genome shotgun (WGS) entry which is preliminary data.</text>
</comment>
<dbReference type="Proteomes" id="UP000283975">
    <property type="component" value="Unassembled WGS sequence"/>
</dbReference>
<name>A0A414AP43_9FIRM</name>
<sequence length="349" mass="39861">MKELQKSIPLHVEDFREEHYKLLRRLDGHPVDCEFQGLMSLQLDIKTFIPVLLELGLIRIGTCREALETLKTDSLKEIMKINGIKTGGKKDELINRIISNIDEATIKSANCYHDVYVHTCEGKAVIEASYAKQEEDKKDFMHQAISLIMNGDLSNAYKVICERNIKESTFRGFGIDWNEERKKGVSDDLHKLYKEELQRNAYDICSAIAVFSELSGDSISNVVKLVSKMFPSENQDEKSVQYVSSRLSTQREMMECLAYGEDSVIFNASLDETTCPICGKLDGKRIKITDGKIGKNLPPIHEGCRCTLVGGMTQTELQSTTRRHRNPQTHKSELIPYMTYSQWKKKYMN</sequence>
<reference evidence="2 3" key="1">
    <citation type="submission" date="2018-08" db="EMBL/GenBank/DDBJ databases">
        <title>A genome reference for cultivated species of the human gut microbiota.</title>
        <authorList>
            <person name="Zou Y."/>
            <person name="Xue W."/>
            <person name="Luo G."/>
        </authorList>
    </citation>
    <scope>NUCLEOTIDE SEQUENCE [LARGE SCALE GENOMIC DNA]</scope>
    <source>
        <strain evidence="2 3">AM35-14</strain>
    </source>
</reference>
<gene>
    <name evidence="2" type="ORF">DW839_23815</name>
</gene>
<evidence type="ECO:0000259" key="1">
    <source>
        <dbReference type="PROSITE" id="PS50800"/>
    </source>
</evidence>
<dbReference type="InterPro" id="IPR036361">
    <property type="entry name" value="SAP_dom_sf"/>
</dbReference>
<dbReference type="RefSeq" id="WP_119205648.1">
    <property type="nucleotide sequence ID" value="NZ_JADMVR010000037.1"/>
</dbReference>
<dbReference type="InterPro" id="IPR003034">
    <property type="entry name" value="SAP_dom"/>
</dbReference>
<dbReference type="NCBIfam" id="TIGR01641">
    <property type="entry name" value="phageSPP1_gp7"/>
    <property type="match status" value="1"/>
</dbReference>
<dbReference type="Pfam" id="PF04233">
    <property type="entry name" value="Phage_Mu_F"/>
    <property type="match status" value="1"/>
</dbReference>
<dbReference type="EMBL" id="QSHZ01000031">
    <property type="protein sequence ID" value="RHC51873.1"/>
    <property type="molecule type" value="Genomic_DNA"/>
</dbReference>
<dbReference type="PROSITE" id="PS50800">
    <property type="entry name" value="SAP"/>
    <property type="match status" value="1"/>
</dbReference>
<dbReference type="AlphaFoldDB" id="A0A414AP43"/>
<accession>A0A414AP43</accession>
<protein>
    <recommendedName>
        <fullName evidence="1">SAP domain-containing protein</fullName>
    </recommendedName>
</protein>
<organism evidence="2 3">
    <name type="scientific">Enterocloster bolteae</name>
    <dbReference type="NCBI Taxonomy" id="208479"/>
    <lineage>
        <taxon>Bacteria</taxon>
        <taxon>Bacillati</taxon>
        <taxon>Bacillota</taxon>
        <taxon>Clostridia</taxon>
        <taxon>Lachnospirales</taxon>
        <taxon>Lachnospiraceae</taxon>
        <taxon>Enterocloster</taxon>
    </lineage>
</organism>
<feature type="domain" description="SAP" evidence="1">
    <location>
        <begin position="67"/>
        <end position="101"/>
    </location>
</feature>
<dbReference type="Gene3D" id="1.10.720.30">
    <property type="entry name" value="SAP domain"/>
    <property type="match status" value="1"/>
</dbReference>